<evidence type="ECO:0008006" key="6">
    <source>
        <dbReference type="Google" id="ProtNLM"/>
    </source>
</evidence>
<dbReference type="InterPro" id="IPR001753">
    <property type="entry name" value="Enoyl-CoA_hydra/iso"/>
</dbReference>
<dbReference type="GeneID" id="92499997"/>
<evidence type="ECO:0000313" key="4">
    <source>
        <dbReference type="EMBL" id="KCZ64865.1"/>
    </source>
</evidence>
<dbReference type="AlphaFoldDB" id="A0A059EBD1"/>
<gene>
    <name evidence="4" type="ORF">HY36_00400</name>
</gene>
<dbReference type="Proteomes" id="UP000024547">
    <property type="component" value="Unassembled WGS sequence"/>
</dbReference>
<comment type="subcellular location">
    <subcellularLocation>
        <location evidence="1">Peroxisome</location>
    </subcellularLocation>
</comment>
<dbReference type="SUPFAM" id="SSF52096">
    <property type="entry name" value="ClpP/crotonase"/>
    <property type="match status" value="1"/>
</dbReference>
<accession>A0A059EBD1</accession>
<dbReference type="Gene3D" id="3.90.226.10">
    <property type="entry name" value="2-enoyl-CoA Hydratase, Chain A, domain 1"/>
    <property type="match status" value="1"/>
</dbReference>
<dbReference type="InterPro" id="IPR029045">
    <property type="entry name" value="ClpP/crotonase-like_dom_sf"/>
</dbReference>
<sequence>MTDHIQTSLDNQILTLTINRPERKNALTQAMYGAMADAIVGANDDKAVRAIIITGEGDMFTAGNDLGDFASDMERSSGEPPVTRFLNAIRDAEKPLIAAVNGPAIGVGLTMLLHCDIAYAAESANFRAPFTALGLVPEAGSSLLLPLSVGNSMANEILLAGRILTAQEALDCGLVSRLVPDAGLMAAATACAQQVAAAAPTAIRRSKALIRANRDAVKQRMAEEGKAFAEQLKSPDFAEAAAAFAQKRKPVFQD</sequence>
<dbReference type="PATRIC" id="fig|1280948.3.peg.83"/>
<dbReference type="eggNOG" id="COG1024">
    <property type="taxonomic scope" value="Bacteria"/>
</dbReference>
<dbReference type="PANTHER" id="PTHR43684">
    <property type="match status" value="1"/>
</dbReference>
<evidence type="ECO:0000313" key="5">
    <source>
        <dbReference type="Proteomes" id="UP000024547"/>
    </source>
</evidence>
<dbReference type="Pfam" id="PF00378">
    <property type="entry name" value="ECH_1"/>
    <property type="match status" value="1"/>
</dbReference>
<evidence type="ECO:0000256" key="1">
    <source>
        <dbReference type="ARBA" id="ARBA00004275"/>
    </source>
</evidence>
<keyword evidence="5" id="KW-1185">Reference proteome</keyword>
<dbReference type="STRING" id="1280948.HY36_00400"/>
<protein>
    <recommendedName>
        <fullName evidence="6">Enoyl-CoA hydratase</fullName>
    </recommendedName>
</protein>
<keyword evidence="3" id="KW-0413">Isomerase</keyword>
<dbReference type="CDD" id="cd06558">
    <property type="entry name" value="crotonase-like"/>
    <property type="match status" value="1"/>
</dbReference>
<comment type="caution">
    <text evidence="4">The sequence shown here is derived from an EMBL/GenBank/DDBJ whole genome shotgun (WGS) entry which is preliminary data.</text>
</comment>
<dbReference type="InterPro" id="IPR051053">
    <property type="entry name" value="ECH/Chromodomain_protein"/>
</dbReference>
<dbReference type="OrthoDB" id="5730382at2"/>
<organism evidence="4 5">
    <name type="scientific">Hyphomonas atlantica</name>
    <dbReference type="NCBI Taxonomy" id="1280948"/>
    <lineage>
        <taxon>Bacteria</taxon>
        <taxon>Pseudomonadati</taxon>
        <taxon>Pseudomonadota</taxon>
        <taxon>Alphaproteobacteria</taxon>
        <taxon>Hyphomonadales</taxon>
        <taxon>Hyphomonadaceae</taxon>
        <taxon>Hyphomonas</taxon>
    </lineage>
</organism>
<proteinExistence type="predicted"/>
<evidence type="ECO:0000256" key="2">
    <source>
        <dbReference type="ARBA" id="ARBA00023140"/>
    </source>
</evidence>
<evidence type="ECO:0000256" key="3">
    <source>
        <dbReference type="ARBA" id="ARBA00023235"/>
    </source>
</evidence>
<dbReference type="EMBL" id="AWFH01000001">
    <property type="protein sequence ID" value="KCZ64865.1"/>
    <property type="molecule type" value="Genomic_DNA"/>
</dbReference>
<dbReference type="RefSeq" id="WP_035546757.1">
    <property type="nucleotide sequence ID" value="NZ_AWFH01000001.1"/>
</dbReference>
<dbReference type="PANTHER" id="PTHR43684:SF1">
    <property type="entry name" value="ENOYL-COA DELTA ISOMERASE 2"/>
    <property type="match status" value="1"/>
</dbReference>
<reference evidence="4 5" key="1">
    <citation type="journal article" date="2014" name="Antonie Van Leeuwenhoek">
        <title>Hyphomonas beringensis sp. nov. and Hyphomonas chukchiensis sp. nov., isolated from surface seawater of the Bering Sea and Chukchi Sea.</title>
        <authorList>
            <person name="Li C."/>
            <person name="Lai Q."/>
            <person name="Li G."/>
            <person name="Dong C."/>
            <person name="Wang J."/>
            <person name="Liao Y."/>
            <person name="Shao Z."/>
        </authorList>
    </citation>
    <scope>NUCLEOTIDE SEQUENCE [LARGE SCALE GENOMIC DNA]</scope>
    <source>
        <strain evidence="4 5">22II1-22F38</strain>
    </source>
</reference>
<dbReference type="GO" id="GO:0004165">
    <property type="term" value="F:delta(3)-delta(2)-enoyl-CoA isomerase activity"/>
    <property type="evidence" value="ECO:0007669"/>
    <property type="project" value="UniProtKB-ARBA"/>
</dbReference>
<keyword evidence="2" id="KW-0576">Peroxisome</keyword>
<name>A0A059EBD1_9PROT</name>